<organism evidence="2 3">
    <name type="scientific">Penicillium atrosanguineum</name>
    <dbReference type="NCBI Taxonomy" id="1132637"/>
    <lineage>
        <taxon>Eukaryota</taxon>
        <taxon>Fungi</taxon>
        <taxon>Dikarya</taxon>
        <taxon>Ascomycota</taxon>
        <taxon>Pezizomycotina</taxon>
        <taxon>Eurotiomycetes</taxon>
        <taxon>Eurotiomycetidae</taxon>
        <taxon>Eurotiales</taxon>
        <taxon>Aspergillaceae</taxon>
        <taxon>Penicillium</taxon>
    </lineage>
</organism>
<evidence type="ECO:0000313" key="2">
    <source>
        <dbReference type="EMBL" id="KAJ5315755.1"/>
    </source>
</evidence>
<dbReference type="Proteomes" id="UP001147746">
    <property type="component" value="Unassembled WGS sequence"/>
</dbReference>
<dbReference type="Gene3D" id="3.80.10.10">
    <property type="entry name" value="Ribonuclease Inhibitor"/>
    <property type="match status" value="1"/>
</dbReference>
<dbReference type="SUPFAM" id="SSF52047">
    <property type="entry name" value="RNI-like"/>
    <property type="match status" value="1"/>
</dbReference>
<proteinExistence type="predicted"/>
<reference evidence="2" key="2">
    <citation type="journal article" date="2023" name="IMA Fungus">
        <title>Comparative genomic study of the Penicillium genus elucidates a diverse pangenome and 15 lateral gene transfer events.</title>
        <authorList>
            <person name="Petersen C."/>
            <person name="Sorensen T."/>
            <person name="Nielsen M.R."/>
            <person name="Sondergaard T.E."/>
            <person name="Sorensen J.L."/>
            <person name="Fitzpatrick D.A."/>
            <person name="Frisvad J.C."/>
            <person name="Nielsen K.L."/>
        </authorList>
    </citation>
    <scope>NUCLEOTIDE SEQUENCE</scope>
    <source>
        <strain evidence="2">IBT 21472</strain>
    </source>
</reference>
<dbReference type="AlphaFoldDB" id="A0A9W9U670"/>
<dbReference type="InterPro" id="IPR032675">
    <property type="entry name" value="LRR_dom_sf"/>
</dbReference>
<protein>
    <submittedName>
        <fullName evidence="2">Uncharacterized protein</fullName>
    </submittedName>
</protein>
<name>A0A9W9U670_9EURO</name>
<accession>A0A9W9U670</accession>
<feature type="region of interest" description="Disordered" evidence="1">
    <location>
        <begin position="331"/>
        <end position="362"/>
    </location>
</feature>
<sequence length="373" mass="42366">MSIIHHSPGPQTTFGRGPHWLHESPFLPPLWETTQDVGAPSLKHSAMKCILSDQSLLKREHFAHVPWPLAKYLWECLGKCQKQTMHMWKIMADTYPQQFHKTSPEYCLRIDSPKEPVKCYIDLLNSDIGSWQAMLAISSTHATTADLVAIGNLKNLVAMDIYPTNRIPKPEDIDEGRGQGLDDRILRTWLEVAETTGSLQQLRFLRLVNQPRVTIQALELLAKLPNLQHVALMGCSTFQKIVHSDRDHFGEWLASRSLPYPQPLPEDESKSCLVMKGSRLPWKSRIVKKHNLEENIDGVQGLPALNSDTPILEFDLSPTPLLTRETILHLTRSPQQNQKKRRVPQPDSSKSQGKRVMKDRPGRDIADVLGDFL</sequence>
<comment type="caution">
    <text evidence="2">The sequence shown here is derived from an EMBL/GenBank/DDBJ whole genome shotgun (WGS) entry which is preliminary data.</text>
</comment>
<gene>
    <name evidence="2" type="ORF">N7476_006062</name>
</gene>
<reference evidence="2" key="1">
    <citation type="submission" date="2022-12" db="EMBL/GenBank/DDBJ databases">
        <authorList>
            <person name="Petersen C."/>
        </authorList>
    </citation>
    <scope>NUCLEOTIDE SEQUENCE</scope>
    <source>
        <strain evidence="2">IBT 21472</strain>
    </source>
</reference>
<keyword evidence="3" id="KW-1185">Reference proteome</keyword>
<dbReference type="EMBL" id="JAPZBO010000005">
    <property type="protein sequence ID" value="KAJ5315755.1"/>
    <property type="molecule type" value="Genomic_DNA"/>
</dbReference>
<evidence type="ECO:0000256" key="1">
    <source>
        <dbReference type="SAM" id="MobiDB-lite"/>
    </source>
</evidence>
<evidence type="ECO:0000313" key="3">
    <source>
        <dbReference type="Proteomes" id="UP001147746"/>
    </source>
</evidence>